<dbReference type="Proteomes" id="UP000321891">
    <property type="component" value="Unassembled WGS sequence"/>
</dbReference>
<proteinExistence type="predicted"/>
<comment type="caution">
    <text evidence="1">The sequence shown here is derived from an EMBL/GenBank/DDBJ whole genome shotgun (WGS) entry which is preliminary data.</text>
</comment>
<evidence type="ECO:0000313" key="4">
    <source>
        <dbReference type="Proteomes" id="UP000321891"/>
    </source>
</evidence>
<organism evidence="1 3">
    <name type="scientific">Acetobacter cibinongensis</name>
    <dbReference type="NCBI Taxonomy" id="146475"/>
    <lineage>
        <taxon>Bacteria</taxon>
        <taxon>Pseudomonadati</taxon>
        <taxon>Pseudomonadota</taxon>
        <taxon>Alphaproteobacteria</taxon>
        <taxon>Acetobacterales</taxon>
        <taxon>Acetobacteraceae</taxon>
        <taxon>Acetobacter</taxon>
    </lineage>
</organism>
<evidence type="ECO:0000313" key="1">
    <source>
        <dbReference type="EMBL" id="GAN59559.1"/>
    </source>
</evidence>
<dbReference type="AlphaFoldDB" id="A0A0D6N0U8"/>
<protein>
    <submittedName>
        <fullName evidence="1">Uncharacterized protein</fullName>
    </submittedName>
</protein>
<reference evidence="1 3" key="1">
    <citation type="submission" date="2012-11" db="EMBL/GenBank/DDBJ databases">
        <title>Whole genome sequence of Acetobacter cibinongensis 4H-1.</title>
        <authorList>
            <person name="Azuma Y."/>
            <person name="Higashiura N."/>
            <person name="Hirakawa H."/>
            <person name="Matsushita K."/>
        </authorList>
    </citation>
    <scope>NUCLEOTIDE SEQUENCE [LARGE SCALE GENOMIC DNA]</scope>
    <source>
        <strain evidence="1 3">4H-1</strain>
    </source>
</reference>
<name>A0A0D6N0U8_9PROT</name>
<dbReference type="EMBL" id="BJVU01000001">
    <property type="protein sequence ID" value="GEL57448.1"/>
    <property type="molecule type" value="Genomic_DNA"/>
</dbReference>
<dbReference type="EMBL" id="BAMV01000006">
    <property type="protein sequence ID" value="GAN59559.1"/>
    <property type="molecule type" value="Genomic_DNA"/>
</dbReference>
<keyword evidence="4" id="KW-1185">Reference proteome</keyword>
<gene>
    <name evidence="1" type="ORF">Abci_006_038</name>
    <name evidence="2" type="ORF">ACI01nite_00500</name>
</gene>
<sequence length="98" mass="10174">MKQALITGGKISGIITLVPLLLAQVPEPWDTLVCTIIIVCGALATVIPAPQPQSAWSALYKGVAFVGLNFGWAANHLAATQAQTAPHNTETPDADGKV</sequence>
<evidence type="ECO:0000313" key="3">
    <source>
        <dbReference type="Proteomes" id="UP000032671"/>
    </source>
</evidence>
<dbReference type="RefSeq" id="WP_048837653.1">
    <property type="nucleotide sequence ID" value="NZ_BAMV01000006.1"/>
</dbReference>
<evidence type="ECO:0000313" key="2">
    <source>
        <dbReference type="EMBL" id="GEL57448.1"/>
    </source>
</evidence>
<accession>A0A0D6N0U8</accession>
<accession>A0A6N3SLX7</accession>
<dbReference type="Proteomes" id="UP000032671">
    <property type="component" value="Unassembled WGS sequence"/>
</dbReference>
<reference evidence="2 4" key="2">
    <citation type="submission" date="2019-07" db="EMBL/GenBank/DDBJ databases">
        <title>Whole genome shotgun sequence of Acetobacter cibinongensis NBRC 16605.</title>
        <authorList>
            <person name="Hosoyama A."/>
            <person name="Uohara A."/>
            <person name="Ohji S."/>
            <person name="Ichikawa N."/>
        </authorList>
    </citation>
    <scope>NUCLEOTIDE SEQUENCE [LARGE SCALE GENOMIC DNA]</scope>
    <source>
        <strain evidence="2 4">NBRC 16605</strain>
    </source>
</reference>